<name>A0ACB8FF38_9SAUR</name>
<evidence type="ECO:0000313" key="2">
    <source>
        <dbReference type="Proteomes" id="UP000827872"/>
    </source>
</evidence>
<reference evidence="1" key="1">
    <citation type="submission" date="2021-08" db="EMBL/GenBank/DDBJ databases">
        <title>The first chromosome-level gecko genome reveals the dynamic sex chromosomes of Neotropical dwarf geckos (Sphaerodactylidae: Sphaerodactylus).</title>
        <authorList>
            <person name="Pinto B.J."/>
            <person name="Keating S.E."/>
            <person name="Gamble T."/>
        </authorList>
    </citation>
    <scope>NUCLEOTIDE SEQUENCE</scope>
    <source>
        <strain evidence="1">TG3544</strain>
    </source>
</reference>
<comment type="caution">
    <text evidence="1">The sequence shown here is derived from an EMBL/GenBank/DDBJ whole genome shotgun (WGS) entry which is preliminary data.</text>
</comment>
<accession>A0ACB8FF38</accession>
<proteinExistence type="predicted"/>
<sequence length="134" mass="14621">MGRGDLLWSPVVVFTVQKRGFDLAPGHRWGVDQDWIQGMSLQDVWPPSAAAFLLAMGFRGQAWAYRGRLPCLLHIPLPGPNSNPAVAKQVEKDLGPFSFCGGAPSPSHLEGVSWCFAGRLCCWCHSSVEPLSKC</sequence>
<dbReference type="EMBL" id="CM037617">
    <property type="protein sequence ID" value="KAH8004048.1"/>
    <property type="molecule type" value="Genomic_DNA"/>
</dbReference>
<gene>
    <name evidence="1" type="ORF">K3G42_002231</name>
</gene>
<organism evidence="1 2">
    <name type="scientific">Sphaerodactylus townsendi</name>
    <dbReference type="NCBI Taxonomy" id="933632"/>
    <lineage>
        <taxon>Eukaryota</taxon>
        <taxon>Metazoa</taxon>
        <taxon>Chordata</taxon>
        <taxon>Craniata</taxon>
        <taxon>Vertebrata</taxon>
        <taxon>Euteleostomi</taxon>
        <taxon>Lepidosauria</taxon>
        <taxon>Squamata</taxon>
        <taxon>Bifurcata</taxon>
        <taxon>Gekkota</taxon>
        <taxon>Sphaerodactylidae</taxon>
        <taxon>Sphaerodactylus</taxon>
    </lineage>
</organism>
<keyword evidence="2" id="KW-1185">Reference proteome</keyword>
<protein>
    <submittedName>
        <fullName evidence="1">Uncharacterized protein</fullName>
    </submittedName>
</protein>
<dbReference type="Proteomes" id="UP000827872">
    <property type="component" value="Linkage Group LG04"/>
</dbReference>
<evidence type="ECO:0000313" key="1">
    <source>
        <dbReference type="EMBL" id="KAH8004048.1"/>
    </source>
</evidence>